<dbReference type="Proteomes" id="UP001262410">
    <property type="component" value="Unassembled WGS sequence"/>
</dbReference>
<dbReference type="RefSeq" id="WP_309794564.1">
    <property type="nucleotide sequence ID" value="NZ_JAVDPW010000004.1"/>
</dbReference>
<keyword evidence="3" id="KW-1185">Reference proteome</keyword>
<proteinExistence type="predicted"/>
<protein>
    <submittedName>
        <fullName evidence="2">Uncharacterized protein</fullName>
    </submittedName>
</protein>
<keyword evidence="1" id="KW-0472">Membrane</keyword>
<gene>
    <name evidence="2" type="ORF">E9232_002633</name>
</gene>
<sequence>MASTSLAAPDGRLHRILRHLGKELRHVLPPTLFFLVGFNLIVFTQNLVLAEHLARSINFLVATTAALVVGKSVLVADRMPFLRRFDNAPLVQPILFKTFVYWAFVFIARLLEAFIHHAVDTGRIGGFGADLLENFSWNRFLFIQTWILVLFLIYTTAAELNDLFGDGELARILFRHRSSDLKQTRRQRIRTLAHLGRLTQAQSIAILHDPATPAHRELVGLIEQLARDVGARRSVAGR</sequence>
<comment type="caution">
    <text evidence="2">The sequence shown here is derived from an EMBL/GenBank/DDBJ whole genome shotgun (WGS) entry which is preliminary data.</text>
</comment>
<reference evidence="2 3" key="1">
    <citation type="submission" date="2023-07" db="EMBL/GenBank/DDBJ databases">
        <title>Sorghum-associated microbial communities from plants grown in Nebraska, USA.</title>
        <authorList>
            <person name="Schachtman D."/>
        </authorList>
    </citation>
    <scope>NUCLEOTIDE SEQUENCE [LARGE SCALE GENOMIC DNA]</scope>
    <source>
        <strain evidence="2 3">584</strain>
    </source>
</reference>
<feature type="transmembrane region" description="Helical" evidence="1">
    <location>
        <begin position="94"/>
        <end position="115"/>
    </location>
</feature>
<organism evidence="2 3">
    <name type="scientific">Inquilinus ginsengisoli</name>
    <dbReference type="NCBI Taxonomy" id="363840"/>
    <lineage>
        <taxon>Bacteria</taxon>
        <taxon>Pseudomonadati</taxon>
        <taxon>Pseudomonadota</taxon>
        <taxon>Alphaproteobacteria</taxon>
        <taxon>Rhodospirillales</taxon>
        <taxon>Rhodospirillaceae</taxon>
        <taxon>Inquilinus</taxon>
    </lineage>
</organism>
<evidence type="ECO:0000313" key="2">
    <source>
        <dbReference type="EMBL" id="MDR6290112.1"/>
    </source>
</evidence>
<feature type="transmembrane region" description="Helical" evidence="1">
    <location>
        <begin position="135"/>
        <end position="154"/>
    </location>
</feature>
<dbReference type="EMBL" id="JAVDPW010000004">
    <property type="protein sequence ID" value="MDR6290112.1"/>
    <property type="molecule type" value="Genomic_DNA"/>
</dbReference>
<name>A0ABU1JP80_9PROT</name>
<keyword evidence="1" id="KW-0812">Transmembrane</keyword>
<accession>A0ABU1JP80</accession>
<feature type="transmembrane region" description="Helical" evidence="1">
    <location>
        <begin position="27"/>
        <end position="50"/>
    </location>
</feature>
<evidence type="ECO:0000256" key="1">
    <source>
        <dbReference type="SAM" id="Phobius"/>
    </source>
</evidence>
<evidence type="ECO:0000313" key="3">
    <source>
        <dbReference type="Proteomes" id="UP001262410"/>
    </source>
</evidence>
<feature type="transmembrane region" description="Helical" evidence="1">
    <location>
        <begin position="56"/>
        <end position="74"/>
    </location>
</feature>
<keyword evidence="1" id="KW-1133">Transmembrane helix</keyword>